<dbReference type="STRING" id="1073327.SAMN04488108_0052"/>
<dbReference type="InterPro" id="IPR039369">
    <property type="entry name" value="LacA-like"/>
</dbReference>
<dbReference type="Gene3D" id="2.160.10.10">
    <property type="entry name" value="Hexapeptide repeat proteins"/>
    <property type="match status" value="1"/>
</dbReference>
<dbReference type="EC" id="2.3.1.-" evidence="4"/>
<dbReference type="OrthoDB" id="9812571at2"/>
<dbReference type="CDD" id="cd04647">
    <property type="entry name" value="LbH_MAT_like"/>
    <property type="match status" value="1"/>
</dbReference>
<dbReference type="GO" id="GO:0008870">
    <property type="term" value="F:galactoside O-acetyltransferase activity"/>
    <property type="evidence" value="ECO:0007669"/>
    <property type="project" value="TreeGrafter"/>
</dbReference>
<organism evidence="5 6">
    <name type="scientific">Algoriphagus zhangzhouensis</name>
    <dbReference type="NCBI Taxonomy" id="1073327"/>
    <lineage>
        <taxon>Bacteria</taxon>
        <taxon>Pseudomonadati</taxon>
        <taxon>Bacteroidota</taxon>
        <taxon>Cytophagia</taxon>
        <taxon>Cytophagales</taxon>
        <taxon>Cyclobacteriaceae</taxon>
        <taxon>Algoriphagus</taxon>
    </lineage>
</organism>
<dbReference type="RefSeq" id="WP_073569754.1">
    <property type="nucleotide sequence ID" value="NZ_FRXN01000001.1"/>
</dbReference>
<evidence type="ECO:0000256" key="4">
    <source>
        <dbReference type="RuleBase" id="RU367021"/>
    </source>
</evidence>
<protein>
    <recommendedName>
        <fullName evidence="4">Acetyltransferase</fullName>
        <ecNumber evidence="4">2.3.1.-</ecNumber>
    </recommendedName>
</protein>
<dbReference type="PANTHER" id="PTHR43017:SF1">
    <property type="entry name" value="ACETYLTRANSFERASE YJL218W-RELATED"/>
    <property type="match status" value="1"/>
</dbReference>
<evidence type="ECO:0000313" key="5">
    <source>
        <dbReference type="EMBL" id="SHO59416.1"/>
    </source>
</evidence>
<keyword evidence="3 4" id="KW-0012">Acyltransferase</keyword>
<proteinExistence type="inferred from homology"/>
<dbReference type="EMBL" id="FRXN01000001">
    <property type="protein sequence ID" value="SHO59416.1"/>
    <property type="molecule type" value="Genomic_DNA"/>
</dbReference>
<evidence type="ECO:0000256" key="1">
    <source>
        <dbReference type="ARBA" id="ARBA00022679"/>
    </source>
</evidence>
<dbReference type="AlphaFoldDB" id="A0A1M7Z434"/>
<keyword evidence="2" id="KW-0677">Repeat</keyword>
<dbReference type="Pfam" id="PF00132">
    <property type="entry name" value="Hexapep"/>
    <property type="match status" value="1"/>
</dbReference>
<keyword evidence="1 4" id="KW-0808">Transferase</keyword>
<gene>
    <name evidence="5" type="ORF">SAMN04488108_0052</name>
</gene>
<keyword evidence="6" id="KW-1185">Reference proteome</keyword>
<dbReference type="PANTHER" id="PTHR43017">
    <property type="entry name" value="GALACTOSIDE O-ACETYLTRANSFERASE"/>
    <property type="match status" value="1"/>
</dbReference>
<evidence type="ECO:0000256" key="2">
    <source>
        <dbReference type="ARBA" id="ARBA00022737"/>
    </source>
</evidence>
<sequence>MLRIYYFVYKLISPLGYARKIGVKFGKGCRFIKVDFSTEPYLIKMGDYVSATKVRFETHDGGVWVIRRKNSNIDLVRPINIGNNVFIGYGSIILPGVNIGDNVVIGAHSVVSKDIPSNVVVAGVPAKVIKPISEYISKIELLGSDTKKLSKKDKRSFYLNKYFFND</sequence>
<reference evidence="6" key="1">
    <citation type="submission" date="2016-12" db="EMBL/GenBank/DDBJ databases">
        <authorList>
            <person name="Varghese N."/>
            <person name="Submissions S."/>
        </authorList>
    </citation>
    <scope>NUCLEOTIDE SEQUENCE [LARGE SCALE GENOMIC DNA]</scope>
    <source>
        <strain evidence="6">DSM 25035</strain>
    </source>
</reference>
<dbReference type="Proteomes" id="UP000184609">
    <property type="component" value="Unassembled WGS sequence"/>
</dbReference>
<comment type="similarity">
    <text evidence="4">Belongs to the transferase hexapeptide repeat family.</text>
</comment>
<dbReference type="InterPro" id="IPR001451">
    <property type="entry name" value="Hexapep"/>
</dbReference>
<name>A0A1M7Z434_9BACT</name>
<dbReference type="InterPro" id="IPR018357">
    <property type="entry name" value="Hexapep_transf_CS"/>
</dbReference>
<dbReference type="PROSITE" id="PS00101">
    <property type="entry name" value="HEXAPEP_TRANSFERASES"/>
    <property type="match status" value="1"/>
</dbReference>
<dbReference type="SUPFAM" id="SSF51161">
    <property type="entry name" value="Trimeric LpxA-like enzymes"/>
    <property type="match status" value="1"/>
</dbReference>
<dbReference type="InterPro" id="IPR011004">
    <property type="entry name" value="Trimer_LpxA-like_sf"/>
</dbReference>
<evidence type="ECO:0000256" key="3">
    <source>
        <dbReference type="ARBA" id="ARBA00023315"/>
    </source>
</evidence>
<accession>A0A1M7Z434</accession>
<evidence type="ECO:0000313" key="6">
    <source>
        <dbReference type="Proteomes" id="UP000184609"/>
    </source>
</evidence>